<comment type="caution">
    <text evidence="1">The sequence shown here is derived from an EMBL/GenBank/DDBJ whole genome shotgun (WGS) entry which is preliminary data.</text>
</comment>
<gene>
    <name evidence="1" type="ORF">INT45_009740</name>
</gene>
<evidence type="ECO:0000313" key="2">
    <source>
        <dbReference type="Proteomes" id="UP000646827"/>
    </source>
</evidence>
<organism evidence="1 2">
    <name type="scientific">Circinella minor</name>
    <dbReference type="NCBI Taxonomy" id="1195481"/>
    <lineage>
        <taxon>Eukaryota</taxon>
        <taxon>Fungi</taxon>
        <taxon>Fungi incertae sedis</taxon>
        <taxon>Mucoromycota</taxon>
        <taxon>Mucoromycotina</taxon>
        <taxon>Mucoromycetes</taxon>
        <taxon>Mucorales</taxon>
        <taxon>Lichtheimiaceae</taxon>
        <taxon>Circinella</taxon>
    </lineage>
</organism>
<proteinExistence type="predicted"/>
<dbReference type="EMBL" id="JAEPRB010000120">
    <property type="protein sequence ID" value="KAG2221082.1"/>
    <property type="molecule type" value="Genomic_DNA"/>
</dbReference>
<reference evidence="1 2" key="1">
    <citation type="submission" date="2020-12" db="EMBL/GenBank/DDBJ databases">
        <title>Metabolic potential, ecology and presence of endohyphal bacteria is reflected in genomic diversity of Mucoromycotina.</title>
        <authorList>
            <person name="Muszewska A."/>
            <person name="Okrasinska A."/>
            <person name="Steczkiewicz K."/>
            <person name="Drgas O."/>
            <person name="Orlowska M."/>
            <person name="Perlinska-Lenart U."/>
            <person name="Aleksandrzak-Piekarczyk T."/>
            <person name="Szatraj K."/>
            <person name="Zielenkiewicz U."/>
            <person name="Pilsyk S."/>
            <person name="Malc E."/>
            <person name="Mieczkowski P."/>
            <person name="Kruszewska J.S."/>
            <person name="Biernat P."/>
            <person name="Pawlowska J."/>
        </authorList>
    </citation>
    <scope>NUCLEOTIDE SEQUENCE [LARGE SCALE GENOMIC DNA]</scope>
    <source>
        <strain evidence="1 2">CBS 142.35</strain>
    </source>
</reference>
<name>A0A8H7S3H6_9FUNG</name>
<dbReference type="Proteomes" id="UP000646827">
    <property type="component" value="Unassembled WGS sequence"/>
</dbReference>
<dbReference type="AlphaFoldDB" id="A0A8H7S3H6"/>
<dbReference type="OrthoDB" id="2246311at2759"/>
<protein>
    <submittedName>
        <fullName evidence="1">Uncharacterized protein</fullName>
    </submittedName>
</protein>
<accession>A0A8H7S3H6</accession>
<keyword evidence="2" id="KW-1185">Reference proteome</keyword>
<sequence>MLSSSHTASNTFSPLINRALQIIRNRIENIEHDLQAVDENAISFLFKRDAQSNIQIIQEIMVNNMLINDNDLISLLDLHIATQEKAPFGTTVYYVRSFRLTCDNLRNLLDMWGPDSQIETWKRFSQNYPQNDIYLRYIGKVTGDSPLSRHIDDANKATGFLGKFYNTIKKIDPDLIDKAKLHEFYNARLDGSQHTKNDLPERIAIAFFGIDNLLNVQYGGEFNAYQPPHKVFEAFRYYNLTFFHDFESADNQQTSAKELIPWMHAVQQEQQKVELQTGKTAPPSSLIKTIHRQAIIQRKYNQSILVLIGRDLTNMGYSSGQGFFSESRAGDLTKRILCRQRSWANGIEATDARSFDSTPFPFVDLFPWPGRKNNPEGALRQLCQYVKIVQPLITVTFSVMVTSVAFSNFLHFQGIMNQRNDSFMDLVGIPCLRYILDESWVNDSTNGGTPPENNLTIVVPHVHPGFERYGAYSAVLNYLLDLTWTITLIIGEIAIKYAKQTNQQSRGRLIHKIWNACNPESDNLDVRLAQAYGALSDIKDKLKIYRENKRKQNPPVVRRSADDTLHEASILRMGRYGTAQSKPNSDKRLDQVNKLWKINYPALHIHISRFSKDEWYNWATNLNENDYFFASAMRHVGMQKHHPLRNALNIFRPADQYDSGIDIDDDDSWLYDEDLVSEAAEKWGKSMKRHLPDDHFSSENQRRRRQKALLDKDAEEYSFTERVENRLVYVPATSPAIFRWNDNGSEKRLELKFPKYIVPQLNKENRMFRIRFLDDGIGLDDENGNPFIGNDPNKRFVITCARLQAVKHGHDLMRLWRKEREYITGVPSIVTPNFAGQTARGRPAWKNNTRNKTFVLPINENADSLGLLQQFLNKEFPEGGLISLVSNDVAPHIKRKDAIPIQSLLDSFLEDNRHHPFYYEWKNWNDDIAKGGRHYYPNIQFLRPDARVDSDNEKVIVNGSVRRVSYIEFGPPQ</sequence>
<evidence type="ECO:0000313" key="1">
    <source>
        <dbReference type="EMBL" id="KAG2221082.1"/>
    </source>
</evidence>